<dbReference type="EMBL" id="AMCV02000001">
    <property type="protein sequence ID" value="TDZ26673.1"/>
    <property type="molecule type" value="Genomic_DNA"/>
</dbReference>
<sequence>MLKQIIASKKENGCELKRLMAACMAGWHSRTSGGGQDHHGHVFVLVLTFTSPSVDLSQPSNRHTLICWLTETFPASDGVLAAAWCR</sequence>
<organism evidence="1 2">
    <name type="scientific">Colletotrichum orbiculare (strain 104-T / ATCC 96160 / CBS 514.97 / LARS 414 / MAFF 240422)</name>
    <name type="common">Cucumber anthracnose fungus</name>
    <name type="synonym">Colletotrichum lagenarium</name>
    <dbReference type="NCBI Taxonomy" id="1213857"/>
    <lineage>
        <taxon>Eukaryota</taxon>
        <taxon>Fungi</taxon>
        <taxon>Dikarya</taxon>
        <taxon>Ascomycota</taxon>
        <taxon>Pezizomycotina</taxon>
        <taxon>Sordariomycetes</taxon>
        <taxon>Hypocreomycetidae</taxon>
        <taxon>Glomerellales</taxon>
        <taxon>Glomerellaceae</taxon>
        <taxon>Colletotrichum</taxon>
        <taxon>Colletotrichum orbiculare species complex</taxon>
    </lineage>
</organism>
<name>A0A484G937_COLOR</name>
<accession>A0A484G937</accession>
<proteinExistence type="predicted"/>
<reference evidence="2" key="1">
    <citation type="journal article" date="2013" name="New Phytol.">
        <title>Comparative genomic and transcriptomic analyses reveal the hemibiotrophic stage shift of Colletotrichum fungi.</title>
        <authorList>
            <person name="Gan P."/>
            <person name="Ikeda K."/>
            <person name="Irieda H."/>
            <person name="Narusaka M."/>
            <person name="O'Connell R.J."/>
            <person name="Narusaka Y."/>
            <person name="Takano Y."/>
            <person name="Kubo Y."/>
            <person name="Shirasu K."/>
        </authorList>
    </citation>
    <scope>NUCLEOTIDE SEQUENCE [LARGE SCALE GENOMIC DNA]</scope>
    <source>
        <strain evidence="2">104-T / ATCC 96160 / CBS 514.97 / LARS 414 / MAFF 240422</strain>
    </source>
</reference>
<protein>
    <submittedName>
        <fullName evidence="1">Uncharacterized protein</fullName>
    </submittedName>
</protein>
<evidence type="ECO:0000313" key="1">
    <source>
        <dbReference type="EMBL" id="TDZ26673.1"/>
    </source>
</evidence>
<dbReference type="Proteomes" id="UP000014480">
    <property type="component" value="Unassembled WGS sequence"/>
</dbReference>
<dbReference type="AlphaFoldDB" id="A0A484G937"/>
<keyword evidence="2" id="KW-1185">Reference proteome</keyword>
<evidence type="ECO:0000313" key="2">
    <source>
        <dbReference type="Proteomes" id="UP000014480"/>
    </source>
</evidence>
<gene>
    <name evidence="1" type="ORF">Cob_v000372</name>
</gene>
<comment type="caution">
    <text evidence="1">The sequence shown here is derived from an EMBL/GenBank/DDBJ whole genome shotgun (WGS) entry which is preliminary data.</text>
</comment>
<reference evidence="2" key="2">
    <citation type="journal article" date="2019" name="Mol. Plant Microbe Interact.">
        <title>Genome sequence resources for four phytopathogenic fungi from the Colletotrichum orbiculare species complex.</title>
        <authorList>
            <person name="Gan P."/>
            <person name="Tsushima A."/>
            <person name="Narusaka M."/>
            <person name="Narusaka Y."/>
            <person name="Takano Y."/>
            <person name="Kubo Y."/>
            <person name="Shirasu K."/>
        </authorList>
    </citation>
    <scope>GENOME REANNOTATION</scope>
    <source>
        <strain evidence="2">104-T / ATCC 96160 / CBS 514.97 / LARS 414 / MAFF 240422</strain>
    </source>
</reference>